<dbReference type="PANTHER" id="PTHR43060:SF15">
    <property type="entry name" value="3-HYDROXYISOBUTYRATE DEHYDROGENASE-LIKE 1, MITOCHONDRIAL-RELATED"/>
    <property type="match status" value="1"/>
</dbReference>
<dbReference type="Pfam" id="PF14833">
    <property type="entry name" value="NAD_binding_11"/>
    <property type="match status" value="1"/>
</dbReference>
<dbReference type="SUPFAM" id="SSF51735">
    <property type="entry name" value="NAD(P)-binding Rossmann-fold domains"/>
    <property type="match status" value="1"/>
</dbReference>
<dbReference type="RefSeq" id="WP_312873386.1">
    <property type="nucleotide sequence ID" value="NZ_CBCSGW010000020.1"/>
</dbReference>
<reference evidence="6 7" key="1">
    <citation type="submission" date="2020-01" db="EMBL/GenBank/DDBJ databases">
        <title>Kibdelosporangium persica a novel Actinomycetes from a hot desert in Iran.</title>
        <authorList>
            <person name="Safaei N."/>
            <person name="Zaburannyi N."/>
            <person name="Mueller R."/>
            <person name="Wink J."/>
        </authorList>
    </citation>
    <scope>NUCLEOTIDE SEQUENCE [LARGE SCALE GENOMIC DNA]</scope>
    <source>
        <strain evidence="6 7">4NS15</strain>
    </source>
</reference>
<dbReference type="Gene3D" id="3.40.50.720">
    <property type="entry name" value="NAD(P)-binding Rossmann-like Domain"/>
    <property type="match status" value="1"/>
</dbReference>
<gene>
    <name evidence="6" type="ORF">GC106_82960</name>
</gene>
<protein>
    <submittedName>
        <fullName evidence="6">Beta-hydroxyacid dehydrogenase, 3-hydroxyisobutyrate dehydrogenase</fullName>
    </submittedName>
</protein>
<dbReference type="PANTHER" id="PTHR43060">
    <property type="entry name" value="3-HYDROXYISOBUTYRATE DEHYDROGENASE-LIKE 1, MITOCHONDRIAL-RELATED"/>
    <property type="match status" value="1"/>
</dbReference>
<dbReference type="InterPro" id="IPR036291">
    <property type="entry name" value="NAD(P)-bd_dom_sf"/>
</dbReference>
<dbReference type="SUPFAM" id="SSF48179">
    <property type="entry name" value="6-phosphogluconate dehydrogenase C-terminal domain-like"/>
    <property type="match status" value="1"/>
</dbReference>
<dbReference type="InterPro" id="IPR029154">
    <property type="entry name" value="HIBADH-like_NADP-bd"/>
</dbReference>
<dbReference type="InterPro" id="IPR008927">
    <property type="entry name" value="6-PGluconate_DH-like_C_sf"/>
</dbReference>
<evidence type="ECO:0000313" key="6">
    <source>
        <dbReference type="EMBL" id="NRN71021.1"/>
    </source>
</evidence>
<sequence>MPETPTAVIGLGAMGSGMARSLLAAGFTTIVFNRTATKAESLRQAGAIVAATAANAAAVADVVLLSLADEEAVERVLFGELAGRLRPGMVVVDTSTVSPAFSREAARRLAEAGVRRVEACVIGNPMMAATGQLRVFTAGNESDVDSVHDVLVAIGREHRHLGPAGNACVLKLAFNLLLGVQTVGLAEAVAFVEAMGMDRRLLLDAFAGSGWHSPVLGFRAEFMRTRNYQPAAFRAALMLKDLSLAGREAHAQGVELPIVGRATEILASTVDAGYGDDDAAAVVELPLRTNRADAPAGSA</sequence>
<keyword evidence="2" id="KW-0560">Oxidoreductase</keyword>
<proteinExistence type="inferred from homology"/>
<accession>A0ABX2FHX7</accession>
<evidence type="ECO:0000256" key="1">
    <source>
        <dbReference type="ARBA" id="ARBA00009080"/>
    </source>
</evidence>
<dbReference type="Proteomes" id="UP000763557">
    <property type="component" value="Unassembled WGS sequence"/>
</dbReference>
<dbReference type="EMBL" id="JAAATY010000049">
    <property type="protein sequence ID" value="NRN71021.1"/>
    <property type="molecule type" value="Genomic_DNA"/>
</dbReference>
<dbReference type="Pfam" id="PF03446">
    <property type="entry name" value="NAD_binding_2"/>
    <property type="match status" value="1"/>
</dbReference>
<evidence type="ECO:0000256" key="2">
    <source>
        <dbReference type="ARBA" id="ARBA00023002"/>
    </source>
</evidence>
<feature type="domain" description="6-phosphogluconate dehydrogenase NADP-binding" evidence="4">
    <location>
        <begin position="7"/>
        <end position="160"/>
    </location>
</feature>
<dbReference type="Gene3D" id="1.10.1040.10">
    <property type="entry name" value="N-(1-d-carboxylethyl)-l-norvaline Dehydrogenase, domain 2"/>
    <property type="match status" value="1"/>
</dbReference>
<feature type="domain" description="3-hydroxyisobutyrate dehydrogenase-like NAD-binding" evidence="5">
    <location>
        <begin position="165"/>
        <end position="285"/>
    </location>
</feature>
<comment type="similarity">
    <text evidence="1">Belongs to the HIBADH-related family.</text>
</comment>
<dbReference type="PIRSF" id="PIRSF000103">
    <property type="entry name" value="HIBADH"/>
    <property type="match status" value="1"/>
</dbReference>
<organism evidence="6 7">
    <name type="scientific">Kibdelosporangium persicum</name>
    <dbReference type="NCBI Taxonomy" id="2698649"/>
    <lineage>
        <taxon>Bacteria</taxon>
        <taxon>Bacillati</taxon>
        <taxon>Actinomycetota</taxon>
        <taxon>Actinomycetes</taxon>
        <taxon>Pseudonocardiales</taxon>
        <taxon>Pseudonocardiaceae</taxon>
        <taxon>Kibdelosporangium</taxon>
    </lineage>
</organism>
<name>A0ABX2FHX7_9PSEU</name>
<keyword evidence="3" id="KW-0520">NAD</keyword>
<dbReference type="InterPro" id="IPR002204">
    <property type="entry name" value="3-OH-isobutyrate_DH-rel_CS"/>
</dbReference>
<dbReference type="InterPro" id="IPR006115">
    <property type="entry name" value="6PGDH_NADP-bd"/>
</dbReference>
<evidence type="ECO:0000259" key="5">
    <source>
        <dbReference type="Pfam" id="PF14833"/>
    </source>
</evidence>
<evidence type="ECO:0000259" key="4">
    <source>
        <dbReference type="Pfam" id="PF03446"/>
    </source>
</evidence>
<dbReference type="InterPro" id="IPR015815">
    <property type="entry name" value="HIBADH-related"/>
</dbReference>
<evidence type="ECO:0000313" key="7">
    <source>
        <dbReference type="Proteomes" id="UP000763557"/>
    </source>
</evidence>
<dbReference type="InterPro" id="IPR013328">
    <property type="entry name" value="6PGD_dom2"/>
</dbReference>
<dbReference type="PROSITE" id="PS00895">
    <property type="entry name" value="3_HYDROXYISOBUT_DH"/>
    <property type="match status" value="1"/>
</dbReference>
<comment type="caution">
    <text evidence="6">The sequence shown here is derived from an EMBL/GenBank/DDBJ whole genome shotgun (WGS) entry which is preliminary data.</text>
</comment>
<keyword evidence="7" id="KW-1185">Reference proteome</keyword>
<evidence type="ECO:0000256" key="3">
    <source>
        <dbReference type="ARBA" id="ARBA00023027"/>
    </source>
</evidence>